<dbReference type="PROSITE" id="PS51918">
    <property type="entry name" value="RADICAL_SAM"/>
    <property type="match status" value="1"/>
</dbReference>
<evidence type="ECO:0000256" key="4">
    <source>
        <dbReference type="ARBA" id="ARBA00022723"/>
    </source>
</evidence>
<dbReference type="GO" id="GO:0005737">
    <property type="term" value="C:cytoplasm"/>
    <property type="evidence" value="ECO:0007669"/>
    <property type="project" value="InterPro"/>
</dbReference>
<dbReference type="InterPro" id="IPR007197">
    <property type="entry name" value="rSAM"/>
</dbReference>
<accession>A0A3B0V7H2</accession>
<comment type="similarity">
    <text evidence="1">Belongs to the anaerobic coproporphyrinogen-III oxidase family. HemW subfamily.</text>
</comment>
<keyword evidence="6" id="KW-0411">Iron-sulfur</keyword>
<keyword evidence="2" id="KW-0349">Heme</keyword>
<keyword evidence="4" id="KW-0479">Metal-binding</keyword>
<gene>
    <name evidence="9" type="ORF">MNBD_DELTA02-130</name>
</gene>
<dbReference type="CDD" id="cd01335">
    <property type="entry name" value="Radical_SAM"/>
    <property type="match status" value="1"/>
</dbReference>
<dbReference type="SFLD" id="SFLDG01065">
    <property type="entry name" value="anaerobic_coproporphyrinogen-I"/>
    <property type="match status" value="1"/>
</dbReference>
<sequence>MNVPRLDNKGNACPTQTVGLYLHIPYCRRKCPYCSFASTAKDTIPEREYTDCLKLELEQVLKNEEIGKETRADSIYFGGGTPSLFAASLIGELIGAARARLTINAETEITIELNPDSCGRERLKELKGCGVNRLSIGVQSLNDRELKTLGRLHNAEQAVRAFKEARAAGFTNIGVDIISGTPAGAAAALAKLSETLDKVVGLGADHISVYGLTIEDGTPFARAIKDGRLELYNEDTERELYLLAVARLEAAGFDHYEVSNFARPGMQSRHNSRYWSGGDYIGLGASAHSFMGRRRPAPDNPELDGDWGRRWWNTKDAAEYIKITGGGGRPWAGSETLTKEQAATEAIMLGLRQSKGVDEEAFRTLFGSSPQSRLVRKGLLKEGSGLPGGGRLIDSDNGRLRLTKAGMLLSDQIY</sequence>
<dbReference type="Gene3D" id="3.20.20.70">
    <property type="entry name" value="Aldolase class I"/>
    <property type="match status" value="1"/>
</dbReference>
<evidence type="ECO:0000256" key="2">
    <source>
        <dbReference type="ARBA" id="ARBA00022617"/>
    </source>
</evidence>
<evidence type="ECO:0000256" key="5">
    <source>
        <dbReference type="ARBA" id="ARBA00023004"/>
    </source>
</evidence>
<dbReference type="InterPro" id="IPR034505">
    <property type="entry name" value="Coproporphyrinogen-III_oxidase"/>
</dbReference>
<dbReference type="PANTHER" id="PTHR13932:SF5">
    <property type="entry name" value="RADICAL S-ADENOSYL METHIONINE DOMAIN-CONTAINING PROTEIN 1, MITOCHONDRIAL"/>
    <property type="match status" value="1"/>
</dbReference>
<dbReference type="NCBIfam" id="TIGR00539">
    <property type="entry name" value="hemN_rel"/>
    <property type="match status" value="1"/>
</dbReference>
<dbReference type="GO" id="GO:0046872">
    <property type="term" value="F:metal ion binding"/>
    <property type="evidence" value="ECO:0007669"/>
    <property type="project" value="UniProtKB-KW"/>
</dbReference>
<evidence type="ECO:0000256" key="7">
    <source>
        <dbReference type="ARBA" id="ARBA00023186"/>
    </source>
</evidence>
<dbReference type="SFLD" id="SFLDG01082">
    <property type="entry name" value="B12-binding_domain_containing"/>
    <property type="match status" value="1"/>
</dbReference>
<name>A0A3B0V7H2_9ZZZZ</name>
<evidence type="ECO:0000256" key="3">
    <source>
        <dbReference type="ARBA" id="ARBA00022691"/>
    </source>
</evidence>
<reference evidence="9" key="1">
    <citation type="submission" date="2018-06" db="EMBL/GenBank/DDBJ databases">
        <authorList>
            <person name="Zhirakovskaya E."/>
        </authorList>
    </citation>
    <scope>NUCLEOTIDE SEQUENCE</scope>
</reference>
<dbReference type="GO" id="GO:0051539">
    <property type="term" value="F:4 iron, 4 sulfur cluster binding"/>
    <property type="evidence" value="ECO:0007669"/>
    <property type="project" value="InterPro"/>
</dbReference>
<proteinExistence type="inferred from homology"/>
<dbReference type="SFLD" id="SFLDS00029">
    <property type="entry name" value="Radical_SAM"/>
    <property type="match status" value="1"/>
</dbReference>
<dbReference type="Pfam" id="PF06969">
    <property type="entry name" value="HemN_C"/>
    <property type="match status" value="1"/>
</dbReference>
<dbReference type="Pfam" id="PF04055">
    <property type="entry name" value="Radical_SAM"/>
    <property type="match status" value="1"/>
</dbReference>
<dbReference type="EMBL" id="UOEZ01000080">
    <property type="protein sequence ID" value="VAW38891.1"/>
    <property type="molecule type" value="Genomic_DNA"/>
</dbReference>
<evidence type="ECO:0000313" key="9">
    <source>
        <dbReference type="EMBL" id="VAW38891.1"/>
    </source>
</evidence>
<dbReference type="InterPro" id="IPR013785">
    <property type="entry name" value="Aldolase_TIM"/>
</dbReference>
<dbReference type="PANTHER" id="PTHR13932">
    <property type="entry name" value="COPROPORPHYRINIGEN III OXIDASE"/>
    <property type="match status" value="1"/>
</dbReference>
<keyword evidence="3" id="KW-0949">S-adenosyl-L-methionine</keyword>
<dbReference type="AlphaFoldDB" id="A0A3B0V7H2"/>
<dbReference type="InterPro" id="IPR006638">
    <property type="entry name" value="Elp3/MiaA/NifB-like_rSAM"/>
</dbReference>
<dbReference type="SMART" id="SM00729">
    <property type="entry name" value="Elp3"/>
    <property type="match status" value="1"/>
</dbReference>
<dbReference type="SUPFAM" id="SSF102114">
    <property type="entry name" value="Radical SAM enzymes"/>
    <property type="match status" value="1"/>
</dbReference>
<keyword evidence="9" id="KW-0346">Stress response</keyword>
<dbReference type="SFLD" id="SFLDF00288">
    <property type="entry name" value="HemN-like__clustered_with_nucl"/>
    <property type="match status" value="1"/>
</dbReference>
<keyword evidence="7" id="KW-0143">Chaperone</keyword>
<dbReference type="SFLD" id="SFLDF00562">
    <property type="entry name" value="HemN-like__clustered_with_heat"/>
    <property type="match status" value="1"/>
</dbReference>
<organism evidence="9">
    <name type="scientific">hydrothermal vent metagenome</name>
    <dbReference type="NCBI Taxonomy" id="652676"/>
    <lineage>
        <taxon>unclassified sequences</taxon>
        <taxon>metagenomes</taxon>
        <taxon>ecological metagenomes</taxon>
    </lineage>
</organism>
<protein>
    <submittedName>
        <fullName evidence="9">Hypothetical radical SAM family enzyme in heat shock gene cluster, similarity with CPO of BS HemN-type</fullName>
    </submittedName>
</protein>
<dbReference type="InterPro" id="IPR010723">
    <property type="entry name" value="HemN_C"/>
</dbReference>
<dbReference type="InterPro" id="IPR058240">
    <property type="entry name" value="rSAM_sf"/>
</dbReference>
<evidence type="ECO:0000259" key="8">
    <source>
        <dbReference type="PROSITE" id="PS51918"/>
    </source>
</evidence>
<feature type="domain" description="Radical SAM core" evidence="8">
    <location>
        <begin position="12"/>
        <end position="254"/>
    </location>
</feature>
<dbReference type="GO" id="GO:0004109">
    <property type="term" value="F:coproporphyrinogen oxidase activity"/>
    <property type="evidence" value="ECO:0007669"/>
    <property type="project" value="InterPro"/>
</dbReference>
<evidence type="ECO:0000256" key="6">
    <source>
        <dbReference type="ARBA" id="ARBA00023014"/>
    </source>
</evidence>
<keyword evidence="5" id="KW-0408">Iron</keyword>
<dbReference type="InterPro" id="IPR004559">
    <property type="entry name" value="HemW-like"/>
</dbReference>
<evidence type="ECO:0000256" key="1">
    <source>
        <dbReference type="ARBA" id="ARBA00006100"/>
    </source>
</evidence>
<dbReference type="GO" id="GO:0006779">
    <property type="term" value="P:porphyrin-containing compound biosynthetic process"/>
    <property type="evidence" value="ECO:0007669"/>
    <property type="project" value="InterPro"/>
</dbReference>